<evidence type="ECO:0000256" key="1">
    <source>
        <dbReference type="ARBA" id="ARBA00004141"/>
    </source>
</evidence>
<evidence type="ECO:0000256" key="6">
    <source>
        <dbReference type="RuleBase" id="RU003943"/>
    </source>
</evidence>
<accession>B9K707</accession>
<dbReference type="PANTHER" id="PTHR30477">
    <property type="entry name" value="ABC-TRANSPORTER METAL-BINDING PROTEIN"/>
    <property type="match status" value="1"/>
</dbReference>
<evidence type="ECO:0000256" key="2">
    <source>
        <dbReference type="ARBA" id="ARBA00008034"/>
    </source>
</evidence>
<evidence type="ECO:0000313" key="8">
    <source>
        <dbReference type="EMBL" id="ACM22740.1"/>
    </source>
</evidence>
<dbReference type="STRING" id="309803.CTN_0564"/>
<evidence type="ECO:0000256" key="5">
    <source>
        <dbReference type="ARBA" id="ARBA00023136"/>
    </source>
</evidence>
<organism evidence="8 9">
    <name type="scientific">Thermotoga neapolitana (strain ATCC 49049 / DSM 4359 / NBRC 107923 / NS-E)</name>
    <dbReference type="NCBI Taxonomy" id="309803"/>
    <lineage>
        <taxon>Bacteria</taxon>
        <taxon>Thermotogati</taxon>
        <taxon>Thermotogota</taxon>
        <taxon>Thermotogae</taxon>
        <taxon>Thermotogales</taxon>
        <taxon>Thermotogaceae</taxon>
        <taxon>Thermotoga</taxon>
    </lineage>
</organism>
<evidence type="ECO:0000313" key="9">
    <source>
        <dbReference type="Proteomes" id="UP000000445"/>
    </source>
</evidence>
<feature type="transmembrane region" description="Helical" evidence="7">
    <location>
        <begin position="12"/>
        <end position="34"/>
    </location>
</feature>
<feature type="transmembrane region" description="Helical" evidence="7">
    <location>
        <begin position="66"/>
        <end position="83"/>
    </location>
</feature>
<sequence length="265" mass="28831">MNFFHDLVQYEFLRTAFIGGVLTAILAGIVSPFVVFKRMEFIGDGTAHAVFAGLALSALLGGDPRLISFATALVFALAVTLFSRSKLHESSAIGILLPLFMAIGVVLFSVSGRYQTDVMGFLFGDVLLVNRSDVMLTSLILVINTVLISLFRWEIKYFIVDEKMARFYGIKTGLVRLLITSFIAITVVATVKVVGVILTGALLILPGLVARTFGKSFKSLILISTVFNVLTFFSGFLVAYILNLPPGPVIVIVAFVSFIPMLKFS</sequence>
<name>B9K707_THENN</name>
<proteinExistence type="inferred from homology"/>
<dbReference type="InterPro" id="IPR037294">
    <property type="entry name" value="ABC_BtuC-like"/>
</dbReference>
<keyword evidence="5 7" id="KW-0472">Membrane</keyword>
<comment type="similarity">
    <text evidence="2 6">Belongs to the ABC-3 integral membrane protein family.</text>
</comment>
<keyword evidence="6" id="KW-0813">Transport</keyword>
<dbReference type="GO" id="GO:0043190">
    <property type="term" value="C:ATP-binding cassette (ABC) transporter complex"/>
    <property type="evidence" value="ECO:0007669"/>
    <property type="project" value="InterPro"/>
</dbReference>
<dbReference type="Proteomes" id="UP000000445">
    <property type="component" value="Chromosome"/>
</dbReference>
<keyword evidence="9" id="KW-1185">Reference proteome</keyword>
<dbReference type="HOGENOM" id="CLU_028808_3_0_0"/>
<keyword evidence="4 7" id="KW-1133">Transmembrane helix</keyword>
<dbReference type="SUPFAM" id="SSF81345">
    <property type="entry name" value="ABC transporter involved in vitamin B12 uptake, BtuC"/>
    <property type="match status" value="1"/>
</dbReference>
<evidence type="ECO:0000256" key="4">
    <source>
        <dbReference type="ARBA" id="ARBA00022989"/>
    </source>
</evidence>
<dbReference type="InterPro" id="IPR001626">
    <property type="entry name" value="ABC_TroCD"/>
</dbReference>
<reference evidence="8 9" key="1">
    <citation type="journal article" date="2009" name="Biosci. Biotechnol. Biochem.">
        <title>WeGAS: a web-based microbial genome annotation system.</title>
        <authorList>
            <person name="Lee D."/>
            <person name="Seo H."/>
            <person name="Park C."/>
            <person name="Park K."/>
        </authorList>
    </citation>
    <scope>NUCLEOTIDE SEQUENCE [LARGE SCALE GENOMIC DNA]</scope>
    <source>
        <strain evidence="9">ATCC 49049 / DSM 4359 / NBRC 107923 / NS-E</strain>
    </source>
</reference>
<dbReference type="CDD" id="cd06550">
    <property type="entry name" value="TM_ABC_iron-siderophores_like"/>
    <property type="match status" value="1"/>
</dbReference>
<comment type="subcellular location">
    <subcellularLocation>
        <location evidence="6">Cell membrane</location>
        <topology evidence="6">Multi-pass membrane protein</topology>
    </subcellularLocation>
    <subcellularLocation>
        <location evidence="1">Membrane</location>
        <topology evidence="1">Multi-pass membrane protein</topology>
    </subcellularLocation>
</comment>
<dbReference type="KEGG" id="tna:CTN_0564"/>
<evidence type="ECO:0000256" key="3">
    <source>
        <dbReference type="ARBA" id="ARBA00022692"/>
    </source>
</evidence>
<feature type="transmembrane region" description="Helical" evidence="7">
    <location>
        <begin position="167"/>
        <end position="187"/>
    </location>
</feature>
<feature type="transmembrane region" description="Helical" evidence="7">
    <location>
        <begin position="134"/>
        <end position="155"/>
    </location>
</feature>
<dbReference type="RefSeq" id="WP_015919059.1">
    <property type="nucleotide sequence ID" value="NC_011978.1"/>
</dbReference>
<dbReference type="EMBL" id="CP000916">
    <property type="protein sequence ID" value="ACM22740.1"/>
    <property type="molecule type" value="Genomic_DNA"/>
</dbReference>
<dbReference type="PANTHER" id="PTHR30477:SF0">
    <property type="entry name" value="METAL TRANSPORT SYSTEM MEMBRANE PROTEIN TM_0125-RELATED"/>
    <property type="match status" value="1"/>
</dbReference>
<gene>
    <name evidence="8" type="ordered locus">CTN_0564</name>
</gene>
<dbReference type="eggNOG" id="COG1108">
    <property type="taxonomic scope" value="Bacteria"/>
</dbReference>
<feature type="transmembrane region" description="Helical" evidence="7">
    <location>
        <begin position="220"/>
        <end position="241"/>
    </location>
</feature>
<dbReference type="Pfam" id="PF00950">
    <property type="entry name" value="ABC-3"/>
    <property type="match status" value="1"/>
</dbReference>
<dbReference type="Gene3D" id="1.10.3470.10">
    <property type="entry name" value="ABC transporter involved in vitamin B12 uptake, BtuC"/>
    <property type="match status" value="1"/>
</dbReference>
<evidence type="ECO:0000256" key="7">
    <source>
        <dbReference type="SAM" id="Phobius"/>
    </source>
</evidence>
<dbReference type="AlphaFoldDB" id="B9K707"/>
<protein>
    <submittedName>
        <fullName evidence="8">Metal transport system membrane protein</fullName>
    </submittedName>
</protein>
<feature type="transmembrane region" description="Helical" evidence="7">
    <location>
        <begin position="95"/>
        <end position="114"/>
    </location>
</feature>
<dbReference type="GO" id="GO:0055085">
    <property type="term" value="P:transmembrane transport"/>
    <property type="evidence" value="ECO:0007669"/>
    <property type="project" value="InterPro"/>
</dbReference>
<feature type="transmembrane region" description="Helical" evidence="7">
    <location>
        <begin position="247"/>
        <end position="264"/>
    </location>
</feature>
<keyword evidence="3 6" id="KW-0812">Transmembrane</keyword>
<dbReference type="GO" id="GO:0010043">
    <property type="term" value="P:response to zinc ion"/>
    <property type="evidence" value="ECO:0007669"/>
    <property type="project" value="TreeGrafter"/>
</dbReference>